<sequence>MRNIVSTAFEVPSGLPSSSAAFLFRFRGGGSVGKSDPSKPGALVSMPSATIIPAGSEETAPAFGTLGSALPPGVSDAPRSAPSSAADFFFLFLSLGFFTRETSVLSGVSVGFAAAELAFSGGSVLIPTRPALERSSSDAPADARRVTVRDGSISSPP</sequence>
<comment type="caution">
    <text evidence="2">The sequence shown here is derived from an EMBL/GenBank/DDBJ whole genome shotgun (WGS) entry which is preliminary data.</text>
</comment>
<organism evidence="2 3">
    <name type="scientific">Paracoccus niistensis</name>
    <dbReference type="NCBI Taxonomy" id="632935"/>
    <lineage>
        <taxon>Bacteria</taxon>
        <taxon>Pseudomonadati</taxon>
        <taxon>Pseudomonadota</taxon>
        <taxon>Alphaproteobacteria</taxon>
        <taxon>Rhodobacterales</taxon>
        <taxon>Paracoccaceae</taxon>
        <taxon>Paracoccus</taxon>
    </lineage>
</organism>
<evidence type="ECO:0000313" key="3">
    <source>
        <dbReference type="Proteomes" id="UP001589799"/>
    </source>
</evidence>
<evidence type="ECO:0000313" key="2">
    <source>
        <dbReference type="EMBL" id="MFC0340764.1"/>
    </source>
</evidence>
<reference evidence="2 3" key="1">
    <citation type="submission" date="2024-09" db="EMBL/GenBank/DDBJ databases">
        <authorList>
            <person name="Sun Q."/>
            <person name="Mori K."/>
        </authorList>
    </citation>
    <scope>NUCLEOTIDE SEQUENCE [LARGE SCALE GENOMIC DNA]</scope>
    <source>
        <strain evidence="2 3">KCTC 22789</strain>
    </source>
</reference>
<feature type="region of interest" description="Disordered" evidence="1">
    <location>
        <begin position="130"/>
        <end position="157"/>
    </location>
</feature>
<dbReference type="Proteomes" id="UP001589799">
    <property type="component" value="Unassembled WGS sequence"/>
</dbReference>
<evidence type="ECO:0000256" key="1">
    <source>
        <dbReference type="SAM" id="MobiDB-lite"/>
    </source>
</evidence>
<protein>
    <submittedName>
        <fullName evidence="2">Uncharacterized protein</fullName>
    </submittedName>
</protein>
<proteinExistence type="predicted"/>
<keyword evidence="3" id="KW-1185">Reference proteome</keyword>
<dbReference type="EMBL" id="JBHLWE010000024">
    <property type="protein sequence ID" value="MFC0340764.1"/>
    <property type="molecule type" value="Genomic_DNA"/>
</dbReference>
<accession>A0ABV6I3E9</accession>
<feature type="compositionally biased region" description="Basic and acidic residues" evidence="1">
    <location>
        <begin position="131"/>
        <end position="148"/>
    </location>
</feature>
<name>A0ABV6I3E9_9RHOB</name>
<gene>
    <name evidence="2" type="ORF">ACFFII_08305</name>
</gene>